<name>A0ACC1QZG7_9HYPO</name>
<organism evidence="1 2">
    <name type="scientific">Lecanicillium saksenae</name>
    <dbReference type="NCBI Taxonomy" id="468837"/>
    <lineage>
        <taxon>Eukaryota</taxon>
        <taxon>Fungi</taxon>
        <taxon>Dikarya</taxon>
        <taxon>Ascomycota</taxon>
        <taxon>Pezizomycotina</taxon>
        <taxon>Sordariomycetes</taxon>
        <taxon>Hypocreomycetidae</taxon>
        <taxon>Hypocreales</taxon>
        <taxon>Cordycipitaceae</taxon>
        <taxon>Lecanicillium</taxon>
    </lineage>
</organism>
<dbReference type="EMBL" id="JANAKD010000250">
    <property type="protein sequence ID" value="KAJ3495755.1"/>
    <property type="molecule type" value="Genomic_DNA"/>
</dbReference>
<keyword evidence="2" id="KW-1185">Reference proteome</keyword>
<dbReference type="Proteomes" id="UP001148737">
    <property type="component" value="Unassembled WGS sequence"/>
</dbReference>
<accession>A0ACC1QZG7</accession>
<protein>
    <submittedName>
        <fullName evidence="1">Uncharacterized protein</fullName>
    </submittedName>
</protein>
<evidence type="ECO:0000313" key="1">
    <source>
        <dbReference type="EMBL" id="KAJ3495755.1"/>
    </source>
</evidence>
<gene>
    <name evidence="1" type="ORF">NLG97_g3159</name>
</gene>
<sequence length="312" mass="34244">MPQSLRLSGVTWLLILATNQCSALNSVLRTVYNASNFFEEFNFRDAAFYNAINPNYGGDPTNGSVNYLSKDMAMHLGLAKIENGKVFLGVDSKRITELRGSSPTIYGRDSVRLESKDPWSSGIMITDVEHMPGTACGVWPSIWSYNNEEDPVGEIDLIEGMNLQDSNIVSLHTCGTCSFSNIGGLDERANCNNGGSESQSCENGDNFDGCGSTMSTGSYGPEFNEGKGGVFATWLQPNALRIYWWNRDNVPSDILSGNPDPDTWGKPASQFISGSDCDVGNYFKKQTIVSKPRLAQLGYTHSNKKIYSQRSR</sequence>
<proteinExistence type="predicted"/>
<evidence type="ECO:0000313" key="2">
    <source>
        <dbReference type="Proteomes" id="UP001148737"/>
    </source>
</evidence>
<comment type="caution">
    <text evidence="1">The sequence shown here is derived from an EMBL/GenBank/DDBJ whole genome shotgun (WGS) entry which is preliminary data.</text>
</comment>
<reference evidence="1" key="1">
    <citation type="submission" date="2022-07" db="EMBL/GenBank/DDBJ databases">
        <title>Genome Sequence of Lecanicillium saksenae.</title>
        <authorList>
            <person name="Buettner E."/>
        </authorList>
    </citation>
    <scope>NUCLEOTIDE SEQUENCE</scope>
    <source>
        <strain evidence="1">VT-O1</strain>
    </source>
</reference>